<dbReference type="AlphaFoldDB" id="A0A8A1MIB7"/>
<evidence type="ECO:0008006" key="3">
    <source>
        <dbReference type="Google" id="ProtNLM"/>
    </source>
</evidence>
<organism evidence="1 2">
    <name type="scientific">Ajellomyces capsulatus</name>
    <name type="common">Darling's disease fungus</name>
    <name type="synonym">Histoplasma capsulatum</name>
    <dbReference type="NCBI Taxonomy" id="5037"/>
    <lineage>
        <taxon>Eukaryota</taxon>
        <taxon>Fungi</taxon>
        <taxon>Dikarya</taxon>
        <taxon>Ascomycota</taxon>
        <taxon>Pezizomycotina</taxon>
        <taxon>Eurotiomycetes</taxon>
        <taxon>Eurotiomycetidae</taxon>
        <taxon>Onygenales</taxon>
        <taxon>Ajellomycetaceae</taxon>
        <taxon>Histoplasma</taxon>
    </lineage>
</organism>
<dbReference type="SUPFAM" id="SSF53335">
    <property type="entry name" value="S-adenosyl-L-methionine-dependent methyltransferases"/>
    <property type="match status" value="1"/>
</dbReference>
<dbReference type="InterPro" id="IPR029063">
    <property type="entry name" value="SAM-dependent_MTases_sf"/>
</dbReference>
<accession>A0A8A1MIB7</accession>
<gene>
    <name evidence="1" type="ORF">I7I51_07225</name>
</gene>
<dbReference type="VEuPathDB" id="FungiDB:I7I51_07225"/>
<sequence>MSSVTPGICGSSLFATVTDYIATDLLPREPHGLSKASTILDIGCGGGQIVTEILKKYIAQSCPKMCGPFVRFCGGHGESASLLIPEKAAWERLETAALDGCHGPVESLRTTNAATFSQGFCV</sequence>
<evidence type="ECO:0000313" key="1">
    <source>
        <dbReference type="EMBL" id="QSS66368.1"/>
    </source>
</evidence>
<dbReference type="Proteomes" id="UP000663671">
    <property type="component" value="Chromosome 3"/>
</dbReference>
<proteinExistence type="predicted"/>
<dbReference type="OrthoDB" id="2013972at2759"/>
<dbReference type="EMBL" id="CP069115">
    <property type="protein sequence ID" value="QSS66368.1"/>
    <property type="molecule type" value="Genomic_DNA"/>
</dbReference>
<protein>
    <recommendedName>
        <fullName evidence="3">Methyltransferase</fullName>
    </recommendedName>
</protein>
<reference evidence="1" key="1">
    <citation type="submission" date="2021-01" db="EMBL/GenBank/DDBJ databases">
        <title>Chromosome-level genome assembly of a human fungal pathogen reveals clustering of transcriptionally co-regulated genes.</title>
        <authorList>
            <person name="Voorhies M."/>
            <person name="Cohen S."/>
            <person name="Shea T.P."/>
            <person name="Petrus S."/>
            <person name="Munoz J.F."/>
            <person name="Poplawski S."/>
            <person name="Goldman W.E."/>
            <person name="Michael T."/>
            <person name="Cuomo C.A."/>
            <person name="Sil A."/>
            <person name="Beyhan S."/>
        </authorList>
    </citation>
    <scope>NUCLEOTIDE SEQUENCE</scope>
    <source>
        <strain evidence="1">WU24</strain>
    </source>
</reference>
<name>A0A8A1MIB7_AJECA</name>
<evidence type="ECO:0000313" key="2">
    <source>
        <dbReference type="Proteomes" id="UP000663671"/>
    </source>
</evidence>